<feature type="domain" description="ABC transmembrane type-1" evidence="10">
    <location>
        <begin position="35"/>
        <end position="223"/>
    </location>
</feature>
<evidence type="ECO:0000256" key="4">
    <source>
        <dbReference type="ARBA" id="ARBA00022475"/>
    </source>
</evidence>
<dbReference type="GO" id="GO:0006865">
    <property type="term" value="P:amino acid transport"/>
    <property type="evidence" value="ECO:0007669"/>
    <property type="project" value="UniProtKB-KW"/>
</dbReference>
<dbReference type="Gene3D" id="1.10.3720.10">
    <property type="entry name" value="MetI-like"/>
    <property type="match status" value="1"/>
</dbReference>
<keyword evidence="12" id="KW-1185">Reference proteome</keyword>
<evidence type="ECO:0000256" key="3">
    <source>
        <dbReference type="ARBA" id="ARBA00022448"/>
    </source>
</evidence>
<dbReference type="PROSITE" id="PS50928">
    <property type="entry name" value="ABC_TM1"/>
    <property type="match status" value="1"/>
</dbReference>
<sequence length="235" mass="25338">MNELLQTYAHLLPERAPALAELLANSFWELLPPIVELTIPITAASFVLGLAIALAAAIVRFKAVPVLSTVASVYVWLVRGTPLLVQLFVVFFGLPSLDILIDPVPAAIAVFALNVGAYASEILRGAIEGVPRGQWAAGRSLGLTEAKILRLIVLPQAMRSATPALMNTLVSLVKDTSLASSITVTEMFMTAQQIAARTYEPFWLYAEAAVLYLAICTVLTGVQMVLEKRLRVPGR</sequence>
<dbReference type="PANTHER" id="PTHR30614:SF0">
    <property type="entry name" value="L-CYSTINE TRANSPORT SYSTEM PERMEASE PROTEIN TCYL"/>
    <property type="match status" value="1"/>
</dbReference>
<dbReference type="KEGG" id="sutt:SUTMEG_13090"/>
<dbReference type="OrthoDB" id="7026155at2"/>
<keyword evidence="4" id="KW-1003">Cell membrane</keyword>
<keyword evidence="5 9" id="KW-0812">Transmembrane</keyword>
<dbReference type="InterPro" id="IPR000515">
    <property type="entry name" value="MetI-like"/>
</dbReference>
<dbReference type="InterPro" id="IPR035906">
    <property type="entry name" value="MetI-like_sf"/>
</dbReference>
<dbReference type="GO" id="GO:0022857">
    <property type="term" value="F:transmembrane transporter activity"/>
    <property type="evidence" value="ECO:0007669"/>
    <property type="project" value="InterPro"/>
</dbReference>
<keyword evidence="6" id="KW-0029">Amino-acid transport</keyword>
<evidence type="ECO:0000259" key="10">
    <source>
        <dbReference type="PROSITE" id="PS50928"/>
    </source>
</evidence>
<evidence type="ECO:0000256" key="5">
    <source>
        <dbReference type="ARBA" id="ARBA00022692"/>
    </source>
</evidence>
<proteinExistence type="inferred from homology"/>
<dbReference type="AlphaFoldDB" id="A0A2Z6IE09"/>
<organism evidence="11 12">
    <name type="scientific">Sutterella megalosphaeroides</name>
    <dbReference type="NCBI Taxonomy" id="2494234"/>
    <lineage>
        <taxon>Bacteria</taxon>
        <taxon>Pseudomonadati</taxon>
        <taxon>Pseudomonadota</taxon>
        <taxon>Betaproteobacteria</taxon>
        <taxon>Burkholderiales</taxon>
        <taxon>Sutterellaceae</taxon>
        <taxon>Sutterella</taxon>
    </lineage>
</organism>
<dbReference type="CDD" id="cd06261">
    <property type="entry name" value="TM_PBP2"/>
    <property type="match status" value="1"/>
</dbReference>
<evidence type="ECO:0000256" key="1">
    <source>
        <dbReference type="ARBA" id="ARBA00004429"/>
    </source>
</evidence>
<dbReference type="SUPFAM" id="SSF161098">
    <property type="entry name" value="MetI-like"/>
    <property type="match status" value="1"/>
</dbReference>
<keyword evidence="7 9" id="KW-1133">Transmembrane helix</keyword>
<dbReference type="PANTHER" id="PTHR30614">
    <property type="entry name" value="MEMBRANE COMPONENT OF AMINO ACID ABC TRANSPORTER"/>
    <property type="match status" value="1"/>
</dbReference>
<keyword evidence="8 9" id="KW-0472">Membrane</keyword>
<protein>
    <submittedName>
        <fullName evidence="11">Amino acid ABC transporter permease</fullName>
    </submittedName>
</protein>
<feature type="transmembrane region" description="Helical" evidence="9">
    <location>
        <begin position="202"/>
        <end position="226"/>
    </location>
</feature>
<evidence type="ECO:0000256" key="2">
    <source>
        <dbReference type="ARBA" id="ARBA00010072"/>
    </source>
</evidence>
<comment type="subcellular location">
    <subcellularLocation>
        <location evidence="1">Cell inner membrane</location>
        <topology evidence="1">Multi-pass membrane protein</topology>
    </subcellularLocation>
    <subcellularLocation>
        <location evidence="9">Cell membrane</location>
        <topology evidence="9">Multi-pass membrane protein</topology>
    </subcellularLocation>
</comment>
<reference evidence="11 12" key="1">
    <citation type="journal article" date="2018" name="Int. J. Syst. Evol. Microbiol.">
        <title>Mesosutterella multiformis gen. nov., sp. nov., a member of the family Sutterellaceae and Sutterella megalosphaeroides sp. nov., isolated from human faeces.</title>
        <authorList>
            <person name="Sakamoto M."/>
            <person name="Ikeyama N."/>
            <person name="Kunihiro T."/>
            <person name="Iino T."/>
            <person name="Yuki M."/>
            <person name="Ohkuma M."/>
        </authorList>
    </citation>
    <scope>NUCLEOTIDE SEQUENCE [LARGE SCALE GENOMIC DNA]</scope>
    <source>
        <strain evidence="11 12">6FBBBH3</strain>
    </source>
</reference>
<dbReference type="EMBL" id="AP018786">
    <property type="protein sequence ID" value="BBF23418.1"/>
    <property type="molecule type" value="Genomic_DNA"/>
</dbReference>
<dbReference type="InterPro" id="IPR043429">
    <property type="entry name" value="ArtM/GltK/GlnP/TcyL/YhdX-like"/>
</dbReference>
<dbReference type="GO" id="GO:0043190">
    <property type="term" value="C:ATP-binding cassette (ABC) transporter complex"/>
    <property type="evidence" value="ECO:0007669"/>
    <property type="project" value="InterPro"/>
</dbReference>
<keyword evidence="3 9" id="KW-0813">Transport</keyword>
<evidence type="ECO:0000313" key="12">
    <source>
        <dbReference type="Proteomes" id="UP000271003"/>
    </source>
</evidence>
<dbReference type="NCBIfam" id="TIGR01726">
    <property type="entry name" value="HEQRo_perm_3TM"/>
    <property type="match status" value="1"/>
</dbReference>
<feature type="transmembrane region" description="Helical" evidence="9">
    <location>
        <begin position="37"/>
        <end position="61"/>
    </location>
</feature>
<dbReference type="Proteomes" id="UP000271003">
    <property type="component" value="Chromosome"/>
</dbReference>
<name>A0A2Z6IE09_9BURK</name>
<feature type="transmembrane region" description="Helical" evidence="9">
    <location>
        <begin position="73"/>
        <end position="94"/>
    </location>
</feature>
<evidence type="ECO:0000256" key="8">
    <source>
        <dbReference type="ARBA" id="ARBA00023136"/>
    </source>
</evidence>
<dbReference type="RefSeq" id="WP_120177030.1">
    <property type="nucleotide sequence ID" value="NZ_AP018786.1"/>
</dbReference>
<evidence type="ECO:0000256" key="7">
    <source>
        <dbReference type="ARBA" id="ARBA00022989"/>
    </source>
</evidence>
<dbReference type="InterPro" id="IPR010065">
    <property type="entry name" value="AA_ABC_transptr_permease_3TM"/>
</dbReference>
<comment type="similarity">
    <text evidence="2">Belongs to the binding-protein-dependent transport system permease family. HisMQ subfamily.</text>
</comment>
<evidence type="ECO:0000256" key="6">
    <source>
        <dbReference type="ARBA" id="ARBA00022970"/>
    </source>
</evidence>
<evidence type="ECO:0000313" key="11">
    <source>
        <dbReference type="EMBL" id="BBF23418.1"/>
    </source>
</evidence>
<evidence type="ECO:0000256" key="9">
    <source>
        <dbReference type="RuleBase" id="RU363032"/>
    </source>
</evidence>
<accession>A0A2Z6IE09</accession>
<gene>
    <name evidence="11" type="ORF">SUTMEG_13090</name>
</gene>
<dbReference type="Pfam" id="PF00528">
    <property type="entry name" value="BPD_transp_1"/>
    <property type="match status" value="1"/>
</dbReference>